<comment type="subcellular location">
    <subcellularLocation>
        <location evidence="1">Membrane</location>
        <topology evidence="1">Multi-pass membrane protein</topology>
    </subcellularLocation>
</comment>
<evidence type="ECO:0000256" key="5">
    <source>
        <dbReference type="SAM" id="MobiDB-lite"/>
    </source>
</evidence>
<dbReference type="Proteomes" id="UP000823941">
    <property type="component" value="Chromosome 13"/>
</dbReference>
<evidence type="ECO:0000313" key="8">
    <source>
        <dbReference type="EMBL" id="KAG7305164.1"/>
    </source>
</evidence>
<dbReference type="Pfam" id="PF01490">
    <property type="entry name" value="Aa_trans"/>
    <property type="match status" value="1"/>
</dbReference>
<feature type="transmembrane region" description="Helical" evidence="6">
    <location>
        <begin position="84"/>
        <end position="106"/>
    </location>
</feature>
<comment type="caution">
    <text evidence="8">The sequence shown here is derived from an EMBL/GenBank/DDBJ whole genome shotgun (WGS) entry which is preliminary data.</text>
</comment>
<feature type="transmembrane region" description="Helical" evidence="6">
    <location>
        <begin position="367"/>
        <end position="386"/>
    </location>
</feature>
<feature type="transmembrane region" description="Helical" evidence="6">
    <location>
        <begin position="327"/>
        <end position="346"/>
    </location>
</feature>
<evidence type="ECO:0000256" key="1">
    <source>
        <dbReference type="ARBA" id="ARBA00004141"/>
    </source>
</evidence>
<feature type="transmembrane region" description="Helical" evidence="6">
    <location>
        <begin position="434"/>
        <end position="457"/>
    </location>
</feature>
<evidence type="ECO:0000313" key="9">
    <source>
        <dbReference type="Proteomes" id="UP000823941"/>
    </source>
</evidence>
<evidence type="ECO:0000256" key="3">
    <source>
        <dbReference type="ARBA" id="ARBA00022989"/>
    </source>
</evidence>
<feature type="transmembrane region" description="Helical" evidence="6">
    <location>
        <begin position="251"/>
        <end position="269"/>
    </location>
</feature>
<organism evidence="8 9">
    <name type="scientific">Plutella xylostella</name>
    <name type="common">Diamondback moth</name>
    <name type="synonym">Plutella maculipennis</name>
    <dbReference type="NCBI Taxonomy" id="51655"/>
    <lineage>
        <taxon>Eukaryota</taxon>
        <taxon>Metazoa</taxon>
        <taxon>Ecdysozoa</taxon>
        <taxon>Arthropoda</taxon>
        <taxon>Hexapoda</taxon>
        <taxon>Insecta</taxon>
        <taxon>Pterygota</taxon>
        <taxon>Neoptera</taxon>
        <taxon>Endopterygota</taxon>
        <taxon>Lepidoptera</taxon>
        <taxon>Glossata</taxon>
        <taxon>Ditrysia</taxon>
        <taxon>Yponomeutoidea</taxon>
        <taxon>Plutellidae</taxon>
        <taxon>Plutella</taxon>
    </lineage>
</organism>
<dbReference type="EMBL" id="JAHIBW010000013">
    <property type="protein sequence ID" value="KAG7305164.1"/>
    <property type="molecule type" value="Genomic_DNA"/>
</dbReference>
<feature type="compositionally biased region" description="Polar residues" evidence="5">
    <location>
        <begin position="13"/>
        <end position="28"/>
    </location>
</feature>
<dbReference type="PANTHER" id="PTHR22950:SF494">
    <property type="entry name" value="GH04538P"/>
    <property type="match status" value="1"/>
</dbReference>
<evidence type="ECO:0000256" key="6">
    <source>
        <dbReference type="SAM" id="Phobius"/>
    </source>
</evidence>
<keyword evidence="2 6" id="KW-0812">Transmembrane</keyword>
<feature type="transmembrane region" description="Helical" evidence="6">
    <location>
        <begin position="147"/>
        <end position="165"/>
    </location>
</feature>
<feature type="transmembrane region" description="Helical" evidence="6">
    <location>
        <begin position="392"/>
        <end position="413"/>
    </location>
</feature>
<accession>A0ABQ7QK27</accession>
<proteinExistence type="predicted"/>
<name>A0ABQ7QK27_PLUXY</name>
<dbReference type="PANTHER" id="PTHR22950">
    <property type="entry name" value="AMINO ACID TRANSPORTER"/>
    <property type="match status" value="1"/>
</dbReference>
<feature type="transmembrane region" description="Helical" evidence="6">
    <location>
        <begin position="209"/>
        <end position="231"/>
    </location>
</feature>
<feature type="domain" description="Amino acid transporter transmembrane" evidence="7">
    <location>
        <begin position="52"/>
        <end position="452"/>
    </location>
</feature>
<feature type="compositionally biased region" description="Basic and acidic residues" evidence="5">
    <location>
        <begin position="1"/>
        <end position="11"/>
    </location>
</feature>
<sequence>MYELDHKKEASCDSINDDVTPSQTQSTITLHRDGKCEDNLKYDPFQHRNVAHPTSTLGSFCHLLKSSLGSGLFAMPAAFKHAGLIPGCLGSFLVGFIATHCVHILVRTSRELCEEFRVPSLSYTDTCETAFSHGPKRVRQYSRHVRYFADFAMAGVCIGGTSVYVSFVSSSLKDIFDSFFPDYKLGYTAYCALILLPLILITQFRYLKFLVPFSIAANMCLVVTFLITFYYIFTHIPAKFESALSVSAQEWPLFVSTVLFAMEGINVVMPVENEMAKPQHFLGCPGVLNATMILVTLLYTAIGATGYLAYGDQVLGSVTLNLPQHEIFALIAKCLVAVAVFFTYCLQMYAPMDIIWTRMRSRVEEKYHNVAQIVLRTAIVVVTAIAVPDLELLIGVVGAIFFSTLGLLIPIVVETVHKWDRGLGPFKYVLWKNVLLLLFYIVVLCSGCYASISAIVAKYSTHL</sequence>
<feature type="transmembrane region" description="Helical" evidence="6">
    <location>
        <begin position="185"/>
        <end position="202"/>
    </location>
</feature>
<dbReference type="InterPro" id="IPR013057">
    <property type="entry name" value="AA_transpt_TM"/>
</dbReference>
<reference evidence="8 9" key="1">
    <citation type="submission" date="2021-06" db="EMBL/GenBank/DDBJ databases">
        <title>A haploid diamondback moth (Plutella xylostella L.) genome assembly resolves 31 chromosomes and identifies a diamide resistance mutation.</title>
        <authorList>
            <person name="Ward C.M."/>
            <person name="Perry K.D."/>
            <person name="Baker G."/>
            <person name="Powis K."/>
            <person name="Heckel D.G."/>
            <person name="Baxter S.W."/>
        </authorList>
    </citation>
    <scope>NUCLEOTIDE SEQUENCE [LARGE SCALE GENOMIC DNA]</scope>
    <source>
        <strain evidence="8 9">LV</strain>
        <tissue evidence="8">Single pupa</tissue>
    </source>
</reference>
<keyword evidence="9" id="KW-1185">Reference proteome</keyword>
<keyword evidence="4 6" id="KW-0472">Membrane</keyword>
<evidence type="ECO:0000256" key="4">
    <source>
        <dbReference type="ARBA" id="ARBA00023136"/>
    </source>
</evidence>
<feature type="region of interest" description="Disordered" evidence="5">
    <location>
        <begin position="1"/>
        <end position="28"/>
    </location>
</feature>
<keyword evidence="3 6" id="KW-1133">Transmembrane helix</keyword>
<gene>
    <name evidence="8" type="ORF">JYU34_009189</name>
</gene>
<evidence type="ECO:0000259" key="7">
    <source>
        <dbReference type="Pfam" id="PF01490"/>
    </source>
</evidence>
<evidence type="ECO:0000256" key="2">
    <source>
        <dbReference type="ARBA" id="ARBA00022692"/>
    </source>
</evidence>
<protein>
    <recommendedName>
        <fullName evidence="7">Amino acid transporter transmembrane domain-containing protein</fullName>
    </recommendedName>
</protein>
<feature type="transmembrane region" description="Helical" evidence="6">
    <location>
        <begin position="281"/>
        <end position="307"/>
    </location>
</feature>